<comment type="function">
    <text evidence="1">Probable oxidoreductase that may play a role as regulator of mitochondrial function.</text>
</comment>
<comment type="caution">
    <text evidence="5">The sequence shown here is derived from an EMBL/GenBank/DDBJ whole genome shotgun (WGS) entry which is preliminary data.</text>
</comment>
<dbReference type="InterPro" id="IPR002937">
    <property type="entry name" value="Amino_oxidase"/>
</dbReference>
<evidence type="ECO:0000256" key="2">
    <source>
        <dbReference type="ARBA" id="ARBA00038825"/>
    </source>
</evidence>
<dbReference type="SUPFAM" id="SSF51905">
    <property type="entry name" value="FAD/NAD(P)-binding domain"/>
    <property type="match status" value="1"/>
</dbReference>
<dbReference type="PRINTS" id="PR00891">
    <property type="entry name" value="RABGDIREP"/>
</dbReference>
<dbReference type="AlphaFoldDB" id="A0A5N5E6G3"/>
<evidence type="ECO:0000313" key="5">
    <source>
        <dbReference type="EMBL" id="KAB2585643.1"/>
    </source>
</evidence>
<organism evidence="5 6">
    <name type="scientific">Rhodococcus erythropolis</name>
    <name type="common">Arthrobacter picolinophilus</name>
    <dbReference type="NCBI Taxonomy" id="1833"/>
    <lineage>
        <taxon>Bacteria</taxon>
        <taxon>Bacillati</taxon>
        <taxon>Actinomycetota</taxon>
        <taxon>Actinomycetes</taxon>
        <taxon>Mycobacteriales</taxon>
        <taxon>Nocardiaceae</taxon>
        <taxon>Rhodococcus</taxon>
        <taxon>Rhodococcus erythropolis group</taxon>
    </lineage>
</organism>
<comment type="subunit">
    <text evidence="2">Interacts with COX5B; this interaction may contribute to localize PYROXD2 to the inner face of the inner mitochondrial membrane.</text>
</comment>
<reference evidence="5 6" key="1">
    <citation type="journal article" date="2017" name="Poromechanics V (2013)">
        <title>Genomic Characterization of the Arsenic-Tolerant Actinobacterium, &lt;i&gt;Rhodococcus erythropolis&lt;/i&gt; S43.</title>
        <authorList>
            <person name="Retamal-Morales G."/>
            <person name="Mehnert M."/>
            <person name="Schwabe R."/>
            <person name="Tischler D."/>
            <person name="Schloemann M."/>
            <person name="Levican G.J."/>
        </authorList>
    </citation>
    <scope>NUCLEOTIDE SEQUENCE [LARGE SCALE GENOMIC DNA]</scope>
    <source>
        <strain evidence="5 6">S43</strain>
    </source>
</reference>
<dbReference type="InterPro" id="IPR018203">
    <property type="entry name" value="GDP_dissociation_inhibitor"/>
</dbReference>
<proteinExistence type="predicted"/>
<protein>
    <recommendedName>
        <fullName evidence="3">Pyridine nucleotide-disulfide oxidoreductase domain-containing protein 2</fullName>
    </recommendedName>
</protein>
<accession>A0A5N5E6G3</accession>
<evidence type="ECO:0000256" key="1">
    <source>
        <dbReference type="ARBA" id="ARBA00037217"/>
    </source>
</evidence>
<dbReference type="GO" id="GO:0007264">
    <property type="term" value="P:small GTPase-mediated signal transduction"/>
    <property type="evidence" value="ECO:0007669"/>
    <property type="project" value="InterPro"/>
</dbReference>
<name>A0A5N5E6G3_RHOER</name>
<dbReference type="GO" id="GO:0016491">
    <property type="term" value="F:oxidoreductase activity"/>
    <property type="evidence" value="ECO:0007669"/>
    <property type="project" value="InterPro"/>
</dbReference>
<dbReference type="Pfam" id="PF01593">
    <property type="entry name" value="Amino_oxidase"/>
    <property type="match status" value="1"/>
</dbReference>
<evidence type="ECO:0000313" key="6">
    <source>
        <dbReference type="Proteomes" id="UP000325576"/>
    </source>
</evidence>
<dbReference type="EMBL" id="MRBO01000302">
    <property type="protein sequence ID" value="KAB2585643.1"/>
    <property type="molecule type" value="Genomic_DNA"/>
</dbReference>
<feature type="domain" description="Amine oxidase" evidence="4">
    <location>
        <begin position="15"/>
        <end position="349"/>
    </location>
</feature>
<dbReference type="GO" id="GO:0005092">
    <property type="term" value="F:GDP-dissociation inhibitor activity"/>
    <property type="evidence" value="ECO:0007669"/>
    <property type="project" value="InterPro"/>
</dbReference>
<sequence length="536" mass="57794">MSDVDVIVIGSGPQGLAAATSLACEGLTVLVLEKADHLGGAVVSAEATLPGFVHDLYAMSMNLFVGSAFYEKHRVELQENGLEFVVSAHPYASAFPDGTSLKVSTDEGDTLKMWRAHSSADAEGWQRLGQLYDDFTQVYFPVYSSPLPSKSIASAFRGLWKVRATTPPAQLLQLVLSSTRSFGDRYFTTPEAKSLAAAWGMHLDFAPDIASGALFPLLELYGNMRSGMSIVKGGAGKLPAAMARMIEVRGGEVRVGAEVVQIQTDGRKATGVQLSNGEVIRAQRGILTTTPLPNLVNSLLSKQSVPSKMAEAARTYGFGPGTFMIHLALKGPIPWLDQELSDVCYVHLAPYVDDLARTYQQAVAGILPDEPLVVVGQPSVIDPSRVPNPNQHTAWLEVRAVPSEILGDAGGDLSEISWDEARDIFAERIIDKIERYAPGFREQILAQVAFSPVDLERVNPNLVGGDSVSGSHHQQQLFGFRPSWSLNRYATPVNGLFIAGAGTWPGAGVNCVSGPLAAERLLRDTHPSKRAFRRSR</sequence>
<gene>
    <name evidence="5" type="ORF">BS297_09300</name>
</gene>
<evidence type="ECO:0000256" key="3">
    <source>
        <dbReference type="ARBA" id="ARBA00040298"/>
    </source>
</evidence>
<dbReference type="PANTHER" id="PTHR10668">
    <property type="entry name" value="PHYTOENE DEHYDROGENASE"/>
    <property type="match status" value="1"/>
</dbReference>
<dbReference type="Proteomes" id="UP000325576">
    <property type="component" value="Unassembled WGS sequence"/>
</dbReference>
<dbReference type="PANTHER" id="PTHR10668:SF105">
    <property type="entry name" value="DEHYDROGENASE-RELATED"/>
    <property type="match status" value="1"/>
</dbReference>
<dbReference type="InterPro" id="IPR036188">
    <property type="entry name" value="FAD/NAD-bd_sf"/>
</dbReference>
<evidence type="ECO:0000259" key="4">
    <source>
        <dbReference type="Pfam" id="PF01593"/>
    </source>
</evidence>
<dbReference type="Gene3D" id="3.50.50.60">
    <property type="entry name" value="FAD/NAD(P)-binding domain"/>
    <property type="match status" value="2"/>
</dbReference>